<dbReference type="EMBL" id="NAFK01000172">
    <property type="protein sequence ID" value="OSJ24250.1"/>
    <property type="molecule type" value="Genomic_DNA"/>
</dbReference>
<dbReference type="Proteomes" id="UP000193884">
    <property type="component" value="Unassembled WGS sequence"/>
</dbReference>
<keyword evidence="2" id="KW-1185">Reference proteome</keyword>
<evidence type="ECO:0000313" key="2">
    <source>
        <dbReference type="Proteomes" id="UP000193884"/>
    </source>
</evidence>
<proteinExistence type="predicted"/>
<evidence type="ECO:0000313" key="1">
    <source>
        <dbReference type="EMBL" id="OSJ24250.1"/>
    </source>
</evidence>
<organism evidence="1 2">
    <name type="scientific">Bradyrhizobium canariense</name>
    <dbReference type="NCBI Taxonomy" id="255045"/>
    <lineage>
        <taxon>Bacteria</taxon>
        <taxon>Pseudomonadati</taxon>
        <taxon>Pseudomonadota</taxon>
        <taxon>Alphaproteobacteria</taxon>
        <taxon>Hyphomicrobiales</taxon>
        <taxon>Nitrobacteraceae</taxon>
        <taxon>Bradyrhizobium</taxon>
    </lineage>
</organism>
<protein>
    <submittedName>
        <fullName evidence="1">Uncharacterized protein</fullName>
    </submittedName>
</protein>
<gene>
    <name evidence="1" type="ORF">BST63_27305</name>
</gene>
<name>A0ABX3WYP1_9BRAD</name>
<reference evidence="1 2" key="1">
    <citation type="submission" date="2017-03" db="EMBL/GenBank/DDBJ databases">
        <title>Whole genome sequences of fourteen strains of Bradyrhizobium canariense and one strain of Bradyrhizobium japonicum isolated from Lupinus (Papilionoideae: Genisteae) species in Algeria.</title>
        <authorList>
            <person name="Crovadore J."/>
            <person name="Chekireb D."/>
            <person name="Brachmann A."/>
            <person name="Chablais R."/>
            <person name="Cochard B."/>
            <person name="Lefort F."/>
        </authorList>
    </citation>
    <scope>NUCLEOTIDE SEQUENCE [LARGE SCALE GENOMIC DNA]</scope>
    <source>
        <strain evidence="1 2">UBMAN05</strain>
    </source>
</reference>
<comment type="caution">
    <text evidence="1">The sequence shown here is derived from an EMBL/GenBank/DDBJ whole genome shotgun (WGS) entry which is preliminary data.</text>
</comment>
<sequence length="63" mass="7113">MIRPSRARLVRSDDGCEGEVRILSEIGAAKRCNVEHGNDKFIRRDGVYRSCLRDIAKQGNVKP</sequence>
<accession>A0ABX3WYP1</accession>